<dbReference type="PANTHER" id="PTHR43681:SF1">
    <property type="entry name" value="SARCALUMENIN"/>
    <property type="match status" value="1"/>
</dbReference>
<evidence type="ECO:0000313" key="3">
    <source>
        <dbReference type="EMBL" id="MBL0003112.1"/>
    </source>
</evidence>
<comment type="caution">
    <text evidence="3">The sequence shown here is derived from an EMBL/GenBank/DDBJ whole genome shotgun (WGS) entry which is preliminary data.</text>
</comment>
<dbReference type="PANTHER" id="PTHR43681">
    <property type="entry name" value="TRANSMEMBRANE GTPASE FZO"/>
    <property type="match status" value="1"/>
</dbReference>
<dbReference type="AlphaFoldDB" id="A0A9D7T5P4"/>
<feature type="region of interest" description="Disordered" evidence="1">
    <location>
        <begin position="484"/>
        <end position="547"/>
    </location>
</feature>
<feature type="compositionally biased region" description="Basic and acidic residues" evidence="1">
    <location>
        <begin position="521"/>
        <end position="535"/>
    </location>
</feature>
<evidence type="ECO:0000256" key="1">
    <source>
        <dbReference type="SAM" id="MobiDB-lite"/>
    </source>
</evidence>
<evidence type="ECO:0000313" key="4">
    <source>
        <dbReference type="Proteomes" id="UP000886632"/>
    </source>
</evidence>
<feature type="domain" description="Dynamin N-terminal" evidence="2">
    <location>
        <begin position="42"/>
        <end position="174"/>
    </location>
</feature>
<organism evidence="3 4">
    <name type="scientific">Candidatus Phosphoribacter hodrii</name>
    <dbReference type="NCBI Taxonomy" id="2953743"/>
    <lineage>
        <taxon>Bacteria</taxon>
        <taxon>Bacillati</taxon>
        <taxon>Actinomycetota</taxon>
        <taxon>Actinomycetes</taxon>
        <taxon>Micrococcales</taxon>
        <taxon>Dermatophilaceae</taxon>
        <taxon>Candidatus Phosphoribacter</taxon>
    </lineage>
</organism>
<gene>
    <name evidence="3" type="ORF">IPP00_03700</name>
</gene>
<dbReference type="SUPFAM" id="SSF52540">
    <property type="entry name" value="P-loop containing nucleoside triphosphate hydrolases"/>
    <property type="match status" value="1"/>
</dbReference>
<dbReference type="InterPro" id="IPR027417">
    <property type="entry name" value="P-loop_NTPase"/>
</dbReference>
<dbReference type="EMBL" id="JADKGK010000009">
    <property type="protein sequence ID" value="MBL0003112.1"/>
    <property type="molecule type" value="Genomic_DNA"/>
</dbReference>
<sequence length="547" mass="58709">MSVPVEVAVRDLLDTARALYGGDAPAQLDDLERRLAEPLRLAIAGIVKAGKSTLLNAIVGERVAATDAGECTRLVTWYRHATTRSVSVVARDGTSTRLPIHRAAAGHFAFDLNLPVDDVDRVEVGWPAPALKRVVLIDTPGIASLSPGTTARATGFLAPDEAAPAADAIIYLLRRLHPADMRFLAAFRDTAAGSSRTVNAIAVLSRADEIGSGRIDSLLSASKVARRYELDEHLRALALGVFPVAGLLAEGARTMRQNEFEGLRELAGLAREDREALLVSADRFVRLTGITTLGTDERRALMSRFGIFGVRLAASLIRAGVPDAPALTSEMTRQSGLDDLVEFVDGQFIGRTVALKAHGILEVLRVLLDQHPVDGASELEEGIERVSLRLSDVDELTLLSRARIEGLGLGAREDEAIRIVGGHGVAVHDRLGMDAGAEPIRLRQRLVERLDGWRAASHDPANDRRAVEAHEVVIRTLEELHEGLRARGEESRSVTSPAGGSELGPADTDDRAAADVMLSRGPRDGAGEDAHEHGEQSQAHLRGHQLP</sequence>
<dbReference type="Proteomes" id="UP000886632">
    <property type="component" value="Unassembled WGS sequence"/>
</dbReference>
<reference evidence="3" key="1">
    <citation type="submission" date="2020-10" db="EMBL/GenBank/DDBJ databases">
        <title>Connecting structure to function with the recovery of over 1000 high-quality activated sludge metagenome-assembled genomes encoding full-length rRNA genes using long-read sequencing.</title>
        <authorList>
            <person name="Singleton C.M."/>
            <person name="Petriglieri F."/>
            <person name="Kristensen J.M."/>
            <person name="Kirkegaard R.H."/>
            <person name="Michaelsen T.Y."/>
            <person name="Andersen M.H."/>
            <person name="Karst S.M."/>
            <person name="Dueholm M.S."/>
            <person name="Nielsen P.H."/>
            <person name="Albertsen M."/>
        </authorList>
    </citation>
    <scope>NUCLEOTIDE SEQUENCE</scope>
    <source>
        <strain evidence="3">Ribe_18-Q3-R11-54_MAXAC.001</strain>
    </source>
</reference>
<dbReference type="InterPro" id="IPR051943">
    <property type="entry name" value="TRAFAC_Dynamin-like_GTPase"/>
</dbReference>
<dbReference type="Gene3D" id="3.40.50.300">
    <property type="entry name" value="P-loop containing nucleotide triphosphate hydrolases"/>
    <property type="match status" value="1"/>
</dbReference>
<accession>A0A9D7T5P4</accession>
<name>A0A9D7T5P4_9MICO</name>
<proteinExistence type="predicted"/>
<dbReference type="Pfam" id="PF00350">
    <property type="entry name" value="Dynamin_N"/>
    <property type="match status" value="1"/>
</dbReference>
<evidence type="ECO:0000259" key="2">
    <source>
        <dbReference type="Pfam" id="PF00350"/>
    </source>
</evidence>
<protein>
    <submittedName>
        <fullName evidence="3">Dynamin family protein</fullName>
    </submittedName>
</protein>
<dbReference type="InterPro" id="IPR045063">
    <property type="entry name" value="Dynamin_N"/>
</dbReference>